<evidence type="ECO:0000313" key="3">
    <source>
        <dbReference type="Proteomes" id="UP000499080"/>
    </source>
</evidence>
<keyword evidence="3" id="KW-1185">Reference proteome</keyword>
<dbReference type="EMBL" id="BGPR01014446">
    <property type="protein sequence ID" value="GBN65254.1"/>
    <property type="molecule type" value="Genomic_DNA"/>
</dbReference>
<evidence type="ECO:0000313" key="2">
    <source>
        <dbReference type="EMBL" id="GBN65254.1"/>
    </source>
</evidence>
<organism evidence="2 3">
    <name type="scientific">Araneus ventricosus</name>
    <name type="common">Orbweaver spider</name>
    <name type="synonym">Epeira ventricosa</name>
    <dbReference type="NCBI Taxonomy" id="182803"/>
    <lineage>
        <taxon>Eukaryota</taxon>
        <taxon>Metazoa</taxon>
        <taxon>Ecdysozoa</taxon>
        <taxon>Arthropoda</taxon>
        <taxon>Chelicerata</taxon>
        <taxon>Arachnida</taxon>
        <taxon>Araneae</taxon>
        <taxon>Araneomorphae</taxon>
        <taxon>Entelegynae</taxon>
        <taxon>Araneoidea</taxon>
        <taxon>Araneidae</taxon>
        <taxon>Araneus</taxon>
    </lineage>
</organism>
<dbReference type="Pfam" id="PF00078">
    <property type="entry name" value="RVT_1"/>
    <property type="match status" value="1"/>
</dbReference>
<evidence type="ECO:0000259" key="1">
    <source>
        <dbReference type="PROSITE" id="PS50878"/>
    </source>
</evidence>
<gene>
    <name evidence="2" type="ORF">AVEN_35477_1</name>
</gene>
<dbReference type="InterPro" id="IPR000477">
    <property type="entry name" value="RT_dom"/>
</dbReference>
<sequence length="133" mass="15160">MTDKSFYKPTKDWFSGCPQGSCSGPMFWNQIVDQILAQEFSPDVHLQTFADDFVFDICSGTREGTKILAQQALDIFKTWTDKKQLQISTSKSSNMLIEKLLRGPTIKWETESIKGSLTIKYLGIIIDEKLNWA</sequence>
<dbReference type="AlphaFoldDB" id="A0A4Y2QPF7"/>
<dbReference type="OrthoDB" id="6437148at2759"/>
<name>A0A4Y2QPF7_ARAVE</name>
<reference evidence="2 3" key="1">
    <citation type="journal article" date="2019" name="Sci. Rep.">
        <title>Orb-weaving spider Araneus ventricosus genome elucidates the spidroin gene catalogue.</title>
        <authorList>
            <person name="Kono N."/>
            <person name="Nakamura H."/>
            <person name="Ohtoshi R."/>
            <person name="Moran D.A.P."/>
            <person name="Shinohara A."/>
            <person name="Yoshida Y."/>
            <person name="Fujiwara M."/>
            <person name="Mori M."/>
            <person name="Tomita M."/>
            <person name="Arakawa K."/>
        </authorList>
    </citation>
    <scope>NUCLEOTIDE SEQUENCE [LARGE SCALE GENOMIC DNA]</scope>
</reference>
<accession>A0A4Y2QPF7</accession>
<feature type="domain" description="Reverse transcriptase" evidence="1">
    <location>
        <begin position="1"/>
        <end position="126"/>
    </location>
</feature>
<dbReference type="PROSITE" id="PS50878">
    <property type="entry name" value="RT_POL"/>
    <property type="match status" value="1"/>
</dbReference>
<dbReference type="Proteomes" id="UP000499080">
    <property type="component" value="Unassembled WGS sequence"/>
</dbReference>
<comment type="caution">
    <text evidence="2">The sequence shown here is derived from an EMBL/GenBank/DDBJ whole genome shotgun (WGS) entry which is preliminary data.</text>
</comment>
<protein>
    <recommendedName>
        <fullName evidence="1">Reverse transcriptase domain-containing protein</fullName>
    </recommendedName>
</protein>
<proteinExistence type="predicted"/>